<evidence type="ECO:0000313" key="6">
    <source>
        <dbReference type="Proteomes" id="UP000002027"/>
    </source>
</evidence>
<dbReference type="GO" id="GO:0008233">
    <property type="term" value="F:peptidase activity"/>
    <property type="evidence" value="ECO:0007669"/>
    <property type="project" value="UniProtKB-KW"/>
</dbReference>
<dbReference type="InterPro" id="IPR011650">
    <property type="entry name" value="Peptidase_M20_dimer"/>
</dbReference>
<gene>
    <name evidence="5" type="ordered locus">Sthe_2910</name>
</gene>
<dbReference type="AlphaFoldDB" id="D1C925"/>
<evidence type="ECO:0000256" key="3">
    <source>
        <dbReference type="ARBA" id="ARBA00022801"/>
    </source>
</evidence>
<proteinExistence type="predicted"/>
<dbReference type="Pfam" id="PF01546">
    <property type="entry name" value="Peptidase_M20"/>
    <property type="match status" value="1"/>
</dbReference>
<dbReference type="Proteomes" id="UP000002027">
    <property type="component" value="Chromosome 2"/>
</dbReference>
<feature type="domain" description="Peptidase M20 dimerisation" evidence="4">
    <location>
        <begin position="193"/>
        <end position="351"/>
    </location>
</feature>
<evidence type="ECO:0000256" key="2">
    <source>
        <dbReference type="ARBA" id="ARBA00022723"/>
    </source>
</evidence>
<dbReference type="HOGENOM" id="CLU_029469_2_1_0"/>
<evidence type="ECO:0000313" key="5">
    <source>
        <dbReference type="EMBL" id="ACZ40318.1"/>
    </source>
</evidence>
<organism evidence="5 6">
    <name type="scientific">Sphaerobacter thermophilus (strain ATCC 49802 / DSM 20745 / KCCM 41009 / NCIMB 13125 / S 6022)</name>
    <dbReference type="NCBI Taxonomy" id="479434"/>
    <lineage>
        <taxon>Bacteria</taxon>
        <taxon>Pseudomonadati</taxon>
        <taxon>Thermomicrobiota</taxon>
        <taxon>Thermomicrobia</taxon>
        <taxon>Sphaerobacterales</taxon>
        <taxon>Sphaerobacterineae</taxon>
        <taxon>Sphaerobacteraceae</taxon>
        <taxon>Sphaerobacter</taxon>
    </lineage>
</organism>
<reference evidence="6" key="1">
    <citation type="submission" date="2009-11" db="EMBL/GenBank/DDBJ databases">
        <title>The complete chromosome 2 of Sphaerobacter thermophilus DSM 20745.</title>
        <authorList>
            <person name="Lucas S."/>
            <person name="Copeland A."/>
            <person name="Lapidus A."/>
            <person name="Glavina del Rio T."/>
            <person name="Dalin E."/>
            <person name="Tice H."/>
            <person name="Bruce D."/>
            <person name="Goodwin L."/>
            <person name="Pitluck S."/>
            <person name="Kyrpides N."/>
            <person name="Mavromatis K."/>
            <person name="Ivanova N."/>
            <person name="Mikhailova N."/>
            <person name="LaButti K.M."/>
            <person name="Clum A."/>
            <person name="Sun H.I."/>
            <person name="Brettin T."/>
            <person name="Detter J.C."/>
            <person name="Han C."/>
            <person name="Larimer F."/>
            <person name="Land M."/>
            <person name="Hauser L."/>
            <person name="Markowitz V."/>
            <person name="Cheng J.F."/>
            <person name="Hugenholtz P."/>
            <person name="Woyke T."/>
            <person name="Wu D."/>
            <person name="Steenblock K."/>
            <person name="Schneider S."/>
            <person name="Pukall R."/>
            <person name="Goeker M."/>
            <person name="Klenk H.P."/>
            <person name="Eisen J.A."/>
        </authorList>
    </citation>
    <scope>NUCLEOTIDE SEQUENCE [LARGE SCALE GENOMIC DNA]</scope>
    <source>
        <strain evidence="6">ATCC 49802 / DSM 20745 / S 6022</strain>
    </source>
</reference>
<sequence length="458" mass="50063">MSLSEQVRASIEAHKPALIETLFRLLRQPSVSAQGLGVAECAEVLRDIMEEHGIAARVIPTAGHPVVYGEYPVEGATNTLLVYGHYDVQPPEPYEAWISPPFEPEIRDGRIYARGTGDNKGQLLTHVLAVKLLADLGLMPKVNLKFIFEGEEESLSPSLPAFLREHADLLRADAFYAADGPMHPSGRPVVFFGVRGVVGIELVARGANRDLHSGEFGGPVPNPAWTLVELLHTMRLPDERVAIEGFYDRVVPPTPYERELLERIPFDPEEVKRDLGISAFAGPPDLSWYEQLMFQPTLTISGMACGYTGPGVKGVLPSEAVVRLEARLVADQDPDDIFAKVARHVRRYAPDVEVRLLSRSAPQKTSPELPVSQAIVAAIADAYGVEPVVKPVLGASAPSYLFAETLGLPVIWATYANYDENNHSPNENITVECFLNGIVASALVFDRVAKLDPAQLRS</sequence>
<dbReference type="FunCoup" id="D1C925">
    <property type="interactions" value="87"/>
</dbReference>
<dbReference type="InParanoid" id="D1C925"/>
<evidence type="ECO:0000259" key="4">
    <source>
        <dbReference type="Pfam" id="PF07687"/>
    </source>
</evidence>
<dbReference type="Gene3D" id="3.30.70.360">
    <property type="match status" value="1"/>
</dbReference>
<name>D1C925_SPHTD</name>
<dbReference type="InterPro" id="IPR051458">
    <property type="entry name" value="Cyt/Met_Dipeptidase"/>
</dbReference>
<reference evidence="5 6" key="2">
    <citation type="journal article" date="2010" name="Stand. Genomic Sci.">
        <title>Complete genome sequence of Desulfohalobium retbaense type strain (HR(100)).</title>
        <authorList>
            <person name="Spring S."/>
            <person name="Nolan M."/>
            <person name="Lapidus A."/>
            <person name="Glavina Del Rio T."/>
            <person name="Copeland A."/>
            <person name="Tice H."/>
            <person name="Cheng J.F."/>
            <person name="Lucas S."/>
            <person name="Land M."/>
            <person name="Chen F."/>
            <person name="Bruce D."/>
            <person name="Goodwin L."/>
            <person name="Pitluck S."/>
            <person name="Ivanova N."/>
            <person name="Mavromatis K."/>
            <person name="Mikhailova N."/>
            <person name="Pati A."/>
            <person name="Chen A."/>
            <person name="Palaniappan K."/>
            <person name="Hauser L."/>
            <person name="Chang Y.J."/>
            <person name="Jeffries C.D."/>
            <person name="Munk C."/>
            <person name="Kiss H."/>
            <person name="Chain P."/>
            <person name="Han C."/>
            <person name="Brettin T."/>
            <person name="Detter J.C."/>
            <person name="Schuler E."/>
            <person name="Goker M."/>
            <person name="Rohde M."/>
            <person name="Bristow J."/>
            <person name="Eisen J.A."/>
            <person name="Markowitz V."/>
            <person name="Hugenholtz P."/>
            <person name="Kyrpides N.C."/>
            <person name="Klenk H.P."/>
        </authorList>
    </citation>
    <scope>NUCLEOTIDE SEQUENCE [LARGE SCALE GENOMIC DNA]</scope>
    <source>
        <strain evidence="6">ATCC 49802 / DSM 20745 / S 6022</strain>
    </source>
</reference>
<dbReference type="PANTHER" id="PTHR43270:SF8">
    <property type="entry name" value="DI- AND TRIPEPTIDASE DUG2-RELATED"/>
    <property type="match status" value="1"/>
</dbReference>
<dbReference type="eggNOG" id="COG0624">
    <property type="taxonomic scope" value="Bacteria"/>
</dbReference>
<dbReference type="Gene3D" id="3.40.630.10">
    <property type="entry name" value="Zn peptidases"/>
    <property type="match status" value="1"/>
</dbReference>
<dbReference type="SUPFAM" id="SSF53187">
    <property type="entry name" value="Zn-dependent exopeptidases"/>
    <property type="match status" value="1"/>
</dbReference>
<dbReference type="InterPro" id="IPR002933">
    <property type="entry name" value="Peptidase_M20"/>
</dbReference>
<dbReference type="EMBL" id="CP001824">
    <property type="protein sequence ID" value="ACZ40318.1"/>
    <property type="molecule type" value="Genomic_DNA"/>
</dbReference>
<keyword evidence="2" id="KW-0479">Metal-binding</keyword>
<keyword evidence="1" id="KW-0645">Protease</keyword>
<keyword evidence="3" id="KW-0378">Hydrolase</keyword>
<dbReference type="KEGG" id="sti:Sthe_2910"/>
<dbReference type="Pfam" id="PF07687">
    <property type="entry name" value="M20_dimer"/>
    <property type="match status" value="1"/>
</dbReference>
<protein>
    <submittedName>
        <fullName evidence="5">Peptidase M20</fullName>
    </submittedName>
</protein>
<dbReference type="GO" id="GO:0046872">
    <property type="term" value="F:metal ion binding"/>
    <property type="evidence" value="ECO:0007669"/>
    <property type="project" value="UniProtKB-KW"/>
</dbReference>
<keyword evidence="6" id="KW-1185">Reference proteome</keyword>
<dbReference type="STRING" id="479434.Sthe_2910"/>
<evidence type="ECO:0000256" key="1">
    <source>
        <dbReference type="ARBA" id="ARBA00022670"/>
    </source>
</evidence>
<dbReference type="PANTHER" id="PTHR43270">
    <property type="entry name" value="BETA-ALA-HIS DIPEPTIDASE"/>
    <property type="match status" value="1"/>
</dbReference>
<dbReference type="OrthoDB" id="9761532at2"/>
<dbReference type="RefSeq" id="WP_012873354.1">
    <property type="nucleotide sequence ID" value="NC_013524.1"/>
</dbReference>
<dbReference type="GO" id="GO:0006508">
    <property type="term" value="P:proteolysis"/>
    <property type="evidence" value="ECO:0007669"/>
    <property type="project" value="UniProtKB-KW"/>
</dbReference>
<accession>D1C925</accession>